<gene>
    <name evidence="9" type="primary">gtdc1</name>
    <name evidence="9" type="ORF">T4C_244</name>
</gene>
<evidence type="ECO:0000256" key="3">
    <source>
        <dbReference type="ARBA" id="ARBA00022679"/>
    </source>
</evidence>
<dbReference type="Proteomes" id="UP000054826">
    <property type="component" value="Unassembled WGS sequence"/>
</dbReference>
<evidence type="ECO:0000256" key="5">
    <source>
        <dbReference type="ARBA" id="ARBA00044539"/>
    </source>
</evidence>
<dbReference type="InterPro" id="IPR022701">
    <property type="entry name" value="QTMAN_N"/>
</dbReference>
<comment type="caution">
    <text evidence="9">The sequence shown here is derived from an EMBL/GenBank/DDBJ whole genome shotgun (WGS) entry which is preliminary data.</text>
</comment>
<dbReference type="InterPro" id="IPR001296">
    <property type="entry name" value="Glyco_trans_1"/>
</dbReference>
<evidence type="ECO:0000256" key="1">
    <source>
        <dbReference type="ARBA" id="ARBA00009481"/>
    </source>
</evidence>
<evidence type="ECO:0000259" key="7">
    <source>
        <dbReference type="Pfam" id="PF00534"/>
    </source>
</evidence>
<dbReference type="AlphaFoldDB" id="A0A0V1K5B4"/>
<comment type="similarity">
    <text evidence="1">Belongs to the glycosyltransferase group 1 family. Glycosyltransferase 4 subfamily.</text>
</comment>
<reference evidence="9 10" key="1">
    <citation type="submission" date="2015-01" db="EMBL/GenBank/DDBJ databases">
        <title>Evolution of Trichinella species and genotypes.</title>
        <authorList>
            <person name="Korhonen P.K."/>
            <person name="Edoardo P."/>
            <person name="Giuseppe L.R."/>
            <person name="Gasser R.B."/>
        </authorList>
    </citation>
    <scope>NUCLEOTIDE SEQUENCE [LARGE SCALE GENOMIC DNA]</scope>
    <source>
        <strain evidence="9">ISS176</strain>
    </source>
</reference>
<feature type="domain" description="Glycosyl transferase family 1" evidence="7">
    <location>
        <begin position="285"/>
        <end position="394"/>
    </location>
</feature>
<name>A0A0V1K5B4_TRIPS</name>
<dbReference type="Pfam" id="PF12038">
    <property type="entry name" value="QTMAN_N"/>
    <property type="match status" value="1"/>
</dbReference>
<feature type="non-terminal residue" evidence="9">
    <location>
        <position position="1"/>
    </location>
</feature>
<dbReference type="PANTHER" id="PTHR13615:SF3">
    <property type="entry name" value="GLYCOSYLTRANSFERASE-LIKE DOMAIN-CONTAINING PROTEIN 1"/>
    <property type="match status" value="1"/>
</dbReference>
<accession>A0A0V1K5B4</accession>
<dbReference type="GO" id="GO:0016438">
    <property type="term" value="F:tRNA-queuosine(34) beta-mannosyltransferase activity"/>
    <property type="evidence" value="ECO:0007669"/>
    <property type="project" value="UniProtKB-EC"/>
</dbReference>
<evidence type="ECO:0000256" key="2">
    <source>
        <dbReference type="ARBA" id="ARBA00022676"/>
    </source>
</evidence>
<dbReference type="InterPro" id="IPR051862">
    <property type="entry name" value="GT-like_domain_containing_1"/>
</dbReference>
<evidence type="ECO:0000256" key="6">
    <source>
        <dbReference type="ARBA" id="ARBA00048439"/>
    </source>
</evidence>
<dbReference type="EC" id="2.4.1.110" evidence="4"/>
<evidence type="ECO:0000313" key="10">
    <source>
        <dbReference type="Proteomes" id="UP000054826"/>
    </source>
</evidence>
<evidence type="ECO:0000256" key="4">
    <source>
        <dbReference type="ARBA" id="ARBA00044517"/>
    </source>
</evidence>
<proteinExistence type="inferred from homology"/>
<keyword evidence="3 9" id="KW-0808">Transferase</keyword>
<dbReference type="SUPFAM" id="SSF53756">
    <property type="entry name" value="UDP-Glycosyltransferase/glycogen phosphorylase"/>
    <property type="match status" value="1"/>
</dbReference>
<sequence length="449" mass="51878">VKAVRINNDCDKQRVEIATSQCFLLLPKTTTTTAISCAVCIGHKSALIVILSVVEGMAASASWHQVHASHTPVPIQLLDLMNKNKIYILLIVMSKALILEPFCGGSHEQLVSLFKREFSTTIDIHSLSAKKWQWRARTAALYFSEIVPHNMNYSTLFCSSVLNLAELIALRDDLSKLKKVIYFHENQLVYPIQRETEGDFQFSYNQILSSLVADVIVFNSHFNMQSFLENIPHIFAYIPSDSKPKHVLDKIAFKSRVLYYPIHFPSLSVGCSSNEKLPDSELLHIVWPHRWEHDKNPEMFFRVLNRLKSESCKFKLSVLGESYQQKPEAEQTLKDNILNWGYLKSKLDYCYILKRAHVVVSTARHEFFGVSVLEAVYLGCWPLCPNALSYPEIYDKQCLYNTEQQLYKQLRRFCLNPSLARLKRNHLNIDFRKYCWTVLKEQYSELLGI</sequence>
<dbReference type="PANTHER" id="PTHR13615">
    <property type="entry name" value="GLYCOSYLTRANSFERASE-LIKE 1"/>
    <property type="match status" value="1"/>
</dbReference>
<dbReference type="EMBL" id="JYDV01000014">
    <property type="protein sequence ID" value="KRZ42439.1"/>
    <property type="molecule type" value="Genomic_DNA"/>
</dbReference>
<comment type="catalytic activity">
    <reaction evidence="6">
        <text>queuosine(34) in tRNA(Asp) + GDP-alpha-D-mannose = O-4''-alpha-D-mannosylqueuosine(34) in tRNA(Asp) + GDP + H(+)</text>
        <dbReference type="Rhea" id="RHEA:12885"/>
        <dbReference type="Rhea" id="RHEA-COMP:18572"/>
        <dbReference type="Rhea" id="RHEA-COMP:18581"/>
        <dbReference type="ChEBI" id="CHEBI:15378"/>
        <dbReference type="ChEBI" id="CHEBI:57527"/>
        <dbReference type="ChEBI" id="CHEBI:58189"/>
        <dbReference type="ChEBI" id="CHEBI:194431"/>
        <dbReference type="ChEBI" id="CHEBI:194442"/>
        <dbReference type="EC" id="2.4.1.110"/>
    </reaction>
    <physiologicalReaction direction="left-to-right" evidence="6">
        <dbReference type="Rhea" id="RHEA:12886"/>
    </physiologicalReaction>
</comment>
<evidence type="ECO:0000259" key="8">
    <source>
        <dbReference type="Pfam" id="PF12038"/>
    </source>
</evidence>
<evidence type="ECO:0000313" key="9">
    <source>
        <dbReference type="EMBL" id="KRZ42439.1"/>
    </source>
</evidence>
<protein>
    <recommendedName>
        <fullName evidence="5">tRNA-queuosine alpha-mannosyltransferase</fullName>
        <ecNumber evidence="4">2.4.1.110</ecNumber>
    </recommendedName>
</protein>
<dbReference type="Pfam" id="PF00534">
    <property type="entry name" value="Glycos_transf_1"/>
    <property type="match status" value="1"/>
</dbReference>
<dbReference type="Gene3D" id="3.40.50.2000">
    <property type="entry name" value="Glycogen Phosphorylase B"/>
    <property type="match status" value="1"/>
</dbReference>
<organism evidence="9 10">
    <name type="scientific">Trichinella pseudospiralis</name>
    <name type="common">Parasitic roundworm</name>
    <dbReference type="NCBI Taxonomy" id="6337"/>
    <lineage>
        <taxon>Eukaryota</taxon>
        <taxon>Metazoa</taxon>
        <taxon>Ecdysozoa</taxon>
        <taxon>Nematoda</taxon>
        <taxon>Enoplea</taxon>
        <taxon>Dorylaimia</taxon>
        <taxon>Trichinellida</taxon>
        <taxon>Trichinellidae</taxon>
        <taxon>Trichinella</taxon>
    </lineage>
</organism>
<feature type="domain" description="tRNA-queuosine alpha-mannosyltransferase N-terminal" evidence="8">
    <location>
        <begin position="96"/>
        <end position="262"/>
    </location>
</feature>
<keyword evidence="2" id="KW-0328">Glycosyltransferase</keyword>